<reference evidence="1 2" key="1">
    <citation type="submission" date="2016-03" db="EMBL/GenBank/DDBJ databases">
        <title>EvidentialGene: Evidence-directed Construction of Genes on Genomes.</title>
        <authorList>
            <person name="Gilbert D.G."/>
            <person name="Choi J.-H."/>
            <person name="Mockaitis K."/>
            <person name="Colbourne J."/>
            <person name="Pfrender M."/>
        </authorList>
    </citation>
    <scope>NUCLEOTIDE SEQUENCE [LARGE SCALE GENOMIC DNA]</scope>
    <source>
        <strain evidence="1 2">Xinb3</strain>
        <tissue evidence="1">Complete organism</tissue>
    </source>
</reference>
<dbReference type="Proteomes" id="UP000076858">
    <property type="component" value="Unassembled WGS sequence"/>
</dbReference>
<accession>A0A164F1P5</accession>
<protein>
    <submittedName>
        <fullName evidence="1">Putative Female sterile M3</fullName>
    </submittedName>
</protein>
<dbReference type="EMBL" id="LRGB01021800">
    <property type="protein sequence ID" value="KZR97341.1"/>
    <property type="molecule type" value="Genomic_DNA"/>
</dbReference>
<comment type="caution">
    <text evidence="1">The sequence shown here is derived from an EMBL/GenBank/DDBJ whole genome shotgun (WGS) entry which is preliminary data.</text>
</comment>
<proteinExistence type="predicted"/>
<name>A0A164F1P5_9CRUS</name>
<evidence type="ECO:0000313" key="2">
    <source>
        <dbReference type="Proteomes" id="UP000076858"/>
    </source>
</evidence>
<dbReference type="AlphaFoldDB" id="A0A164F1P5"/>
<gene>
    <name evidence="1" type="ORF">APZ42_007846</name>
</gene>
<sequence length="59" mass="6974">MNFPVKHGATLHQNILFLIMCGSEILKLKMFRLVHYWRITALALATEIRRENQWRCGFG</sequence>
<evidence type="ECO:0000313" key="1">
    <source>
        <dbReference type="EMBL" id="KZR97341.1"/>
    </source>
</evidence>
<organism evidence="1 2">
    <name type="scientific">Daphnia magna</name>
    <dbReference type="NCBI Taxonomy" id="35525"/>
    <lineage>
        <taxon>Eukaryota</taxon>
        <taxon>Metazoa</taxon>
        <taxon>Ecdysozoa</taxon>
        <taxon>Arthropoda</taxon>
        <taxon>Crustacea</taxon>
        <taxon>Branchiopoda</taxon>
        <taxon>Diplostraca</taxon>
        <taxon>Cladocera</taxon>
        <taxon>Anomopoda</taxon>
        <taxon>Daphniidae</taxon>
        <taxon>Daphnia</taxon>
    </lineage>
</organism>
<keyword evidence="2" id="KW-1185">Reference proteome</keyword>